<dbReference type="RefSeq" id="WP_283434933.1">
    <property type="nucleotide sequence ID" value="NZ_FXUG01000018.1"/>
</dbReference>
<keyword evidence="2" id="KW-1185">Reference proteome</keyword>
<name>A0ABY1QQC1_9BACT</name>
<comment type="caution">
    <text evidence="1">The sequence shown here is derived from an EMBL/GenBank/DDBJ whole genome shotgun (WGS) entry which is preliminary data.</text>
</comment>
<reference evidence="1 2" key="1">
    <citation type="submission" date="2017-05" db="EMBL/GenBank/DDBJ databases">
        <authorList>
            <person name="Varghese N."/>
            <person name="Submissions S."/>
        </authorList>
    </citation>
    <scope>NUCLEOTIDE SEQUENCE [LARGE SCALE GENOMIC DNA]</scope>
    <source>
        <strain evidence="1 2">DSM 25457</strain>
    </source>
</reference>
<dbReference type="InterPro" id="IPR011465">
    <property type="entry name" value="DUF1571"/>
</dbReference>
<gene>
    <name evidence="1" type="ORF">SAMN06265222_11827</name>
</gene>
<organism evidence="1 2">
    <name type="scientific">Neorhodopirellula lusitana</name>
    <dbReference type="NCBI Taxonomy" id="445327"/>
    <lineage>
        <taxon>Bacteria</taxon>
        <taxon>Pseudomonadati</taxon>
        <taxon>Planctomycetota</taxon>
        <taxon>Planctomycetia</taxon>
        <taxon>Pirellulales</taxon>
        <taxon>Pirellulaceae</taxon>
        <taxon>Neorhodopirellula</taxon>
    </lineage>
</organism>
<dbReference type="EMBL" id="FXUG01000018">
    <property type="protein sequence ID" value="SMP74761.1"/>
    <property type="molecule type" value="Genomic_DNA"/>
</dbReference>
<proteinExistence type="predicted"/>
<protein>
    <recommendedName>
        <fullName evidence="3">Protein containing DUF1571</fullName>
    </recommendedName>
</protein>
<dbReference type="Proteomes" id="UP001158067">
    <property type="component" value="Unassembled WGS sequence"/>
</dbReference>
<evidence type="ECO:0000313" key="1">
    <source>
        <dbReference type="EMBL" id="SMP74761.1"/>
    </source>
</evidence>
<accession>A0ABY1QQC1</accession>
<dbReference type="Pfam" id="PF07608">
    <property type="entry name" value="DUF1571"/>
    <property type="match status" value="1"/>
</dbReference>
<evidence type="ECO:0008006" key="3">
    <source>
        <dbReference type="Google" id="ProtNLM"/>
    </source>
</evidence>
<evidence type="ECO:0000313" key="2">
    <source>
        <dbReference type="Proteomes" id="UP001158067"/>
    </source>
</evidence>
<sequence>MKNLDVRLLVIPLVGAVLVSVLAIGGGHLSAPVHALSEEVADVVTVGEERQPVPMSEMLELAQEALRQTVLNVDDYTARLIKQEQDRGGVLQPPSEAFIKVLTRHPGGKPGGPLKVYMRFDSPANIQGREVIWVENENDGKLQVREAGMIGSMMTVPLEPDSFLAMRGQRYPITELGLTRLLEKLIQRGGVDREDPDVQVFKTEGHVFDGRERTLLQIERSQPSGREGDFSLAELVLDRQKNLVVRFRSFGWPESETDSPPIIESYEYRDLKINVGLTRDDFSTSNPDYTFAK</sequence>